<protein>
    <submittedName>
        <fullName evidence="3">2-methoxy-6-polyprenyl-1,4-benzoquinol methylase, mitochondrial</fullName>
        <ecNumber evidence="3">2.1.1.163</ecNumber>
    </submittedName>
</protein>
<dbReference type="EC" id="2.1.1.163" evidence="3"/>
<accession>A0A7G9Z9A2</accession>
<keyword evidence="1" id="KW-0472">Membrane</keyword>
<organism evidence="3">
    <name type="scientific">Candidatus Methanophaga sp. ANME-1 ERB7</name>
    <dbReference type="NCBI Taxonomy" id="2759913"/>
    <lineage>
        <taxon>Archaea</taxon>
        <taxon>Methanobacteriati</taxon>
        <taxon>Methanobacteriota</taxon>
        <taxon>Stenosarchaea group</taxon>
        <taxon>Methanomicrobia</taxon>
        <taxon>Candidatus Methanophagales</taxon>
        <taxon>Candidatus Methanophagaceae</taxon>
        <taxon>Candidatus Methanophaga</taxon>
    </lineage>
</organism>
<dbReference type="Pfam" id="PF13649">
    <property type="entry name" value="Methyltransf_25"/>
    <property type="match status" value="1"/>
</dbReference>
<sequence>MNTKENHEKPYYGYRAVRYFIVALIAGGIVTIALAFIFTAWLSILCLVLGVVLLSSGVFGHLSMGWVNNPEKIELVKDNFLDRLGNVWTGNGKVLDIGTGLGHVAIEIAKRFPEAQVVGVDTWTKGWKLFGMTKAGAEKNARIEGVSGRCTFQTDSALYLPFKEGGFQLVVSSFAFHEIKVPDRTVIIKEAVRVLAPGGVFVICDSFSSPLLKTYNVKNMPELHEKVQQMGVEDVKYESLKKAGVNLGVLTHLWGIGYLSGWKV</sequence>
<evidence type="ECO:0000256" key="1">
    <source>
        <dbReference type="SAM" id="Phobius"/>
    </source>
</evidence>
<name>A0A7G9Z9A2_9EURY</name>
<dbReference type="EMBL" id="MT631670">
    <property type="protein sequence ID" value="QNO56836.1"/>
    <property type="molecule type" value="Genomic_DNA"/>
</dbReference>
<keyword evidence="1" id="KW-1133">Transmembrane helix</keyword>
<keyword evidence="3" id="KW-0808">Transferase</keyword>
<evidence type="ECO:0000313" key="3">
    <source>
        <dbReference type="EMBL" id="QNO56836.1"/>
    </source>
</evidence>
<feature type="domain" description="Methyltransferase" evidence="2">
    <location>
        <begin position="94"/>
        <end position="199"/>
    </location>
</feature>
<gene>
    <name evidence="3" type="primary">COQ5_2</name>
    <name evidence="3" type="ORF">IPLBMFHP_00022</name>
</gene>
<feature type="transmembrane region" description="Helical" evidence="1">
    <location>
        <begin position="20"/>
        <end position="41"/>
    </location>
</feature>
<dbReference type="SUPFAM" id="SSF53335">
    <property type="entry name" value="S-adenosyl-L-methionine-dependent methyltransferases"/>
    <property type="match status" value="1"/>
</dbReference>
<proteinExistence type="predicted"/>
<dbReference type="Gene3D" id="3.40.50.150">
    <property type="entry name" value="Vaccinia Virus protein VP39"/>
    <property type="match status" value="1"/>
</dbReference>
<dbReference type="GO" id="GO:0032259">
    <property type="term" value="P:methylation"/>
    <property type="evidence" value="ECO:0007669"/>
    <property type="project" value="UniProtKB-KW"/>
</dbReference>
<dbReference type="InterPro" id="IPR029063">
    <property type="entry name" value="SAM-dependent_MTases_sf"/>
</dbReference>
<evidence type="ECO:0000259" key="2">
    <source>
        <dbReference type="Pfam" id="PF13649"/>
    </source>
</evidence>
<dbReference type="GO" id="GO:0043770">
    <property type="term" value="F:demethylmenaquinone methyltransferase activity"/>
    <property type="evidence" value="ECO:0007669"/>
    <property type="project" value="UniProtKB-EC"/>
</dbReference>
<dbReference type="AlphaFoldDB" id="A0A7G9Z9A2"/>
<keyword evidence="1" id="KW-0812">Transmembrane</keyword>
<dbReference type="PANTHER" id="PTHR45277:SF1">
    <property type="entry name" value="EXPRESSED PROTEIN"/>
    <property type="match status" value="1"/>
</dbReference>
<dbReference type="CDD" id="cd02440">
    <property type="entry name" value="AdoMet_MTases"/>
    <property type="match status" value="1"/>
</dbReference>
<dbReference type="PANTHER" id="PTHR45277">
    <property type="entry name" value="EXPRESSED PROTEIN"/>
    <property type="match status" value="1"/>
</dbReference>
<reference evidence="3" key="1">
    <citation type="submission" date="2020-06" db="EMBL/GenBank/DDBJ databases">
        <title>Unique genomic features of the anaerobic methanotrophic archaea.</title>
        <authorList>
            <person name="Chadwick G.L."/>
            <person name="Skennerton C.T."/>
            <person name="Laso-Perez R."/>
            <person name="Leu A.O."/>
            <person name="Speth D.R."/>
            <person name="Yu H."/>
            <person name="Morgan-Lang C."/>
            <person name="Hatzenpichler R."/>
            <person name="Goudeau D."/>
            <person name="Malmstrom R."/>
            <person name="Brazelton W.J."/>
            <person name="Woyke T."/>
            <person name="Hallam S.J."/>
            <person name="Tyson G.W."/>
            <person name="Wegener G."/>
            <person name="Boetius A."/>
            <person name="Orphan V."/>
        </authorList>
    </citation>
    <scope>NUCLEOTIDE SEQUENCE</scope>
</reference>
<dbReference type="InterPro" id="IPR041698">
    <property type="entry name" value="Methyltransf_25"/>
</dbReference>
<keyword evidence="3" id="KW-0489">Methyltransferase</keyword>